<evidence type="ECO:0000256" key="1">
    <source>
        <dbReference type="SAM" id="Coils"/>
    </source>
</evidence>
<evidence type="ECO:0000313" key="3">
    <source>
        <dbReference type="EMBL" id="SHK64463.1"/>
    </source>
</evidence>
<dbReference type="AlphaFoldDB" id="A0A1M6U5K2"/>
<feature type="signal peptide" evidence="2">
    <location>
        <begin position="1"/>
        <end position="26"/>
    </location>
</feature>
<organism evidence="3 4">
    <name type="scientific">Paramaledivibacter caminithermalis (strain DSM 15212 / CIP 107654 / DViRD3)</name>
    <name type="common">Clostridium caminithermale</name>
    <dbReference type="NCBI Taxonomy" id="1121301"/>
    <lineage>
        <taxon>Bacteria</taxon>
        <taxon>Bacillati</taxon>
        <taxon>Bacillota</taxon>
        <taxon>Clostridia</taxon>
        <taxon>Peptostreptococcales</taxon>
        <taxon>Caminicellaceae</taxon>
        <taxon>Paramaledivibacter</taxon>
    </lineage>
</organism>
<dbReference type="RefSeq" id="WP_073153847.1">
    <property type="nucleotide sequence ID" value="NZ_FRAG01000130.1"/>
</dbReference>
<protein>
    <submittedName>
        <fullName evidence="3">Uncharacterized protein</fullName>
    </submittedName>
</protein>
<evidence type="ECO:0000313" key="4">
    <source>
        <dbReference type="Proteomes" id="UP000184465"/>
    </source>
</evidence>
<reference evidence="3 4" key="1">
    <citation type="submission" date="2016-11" db="EMBL/GenBank/DDBJ databases">
        <authorList>
            <person name="Jaros S."/>
            <person name="Januszkiewicz K."/>
            <person name="Wedrychowicz H."/>
        </authorList>
    </citation>
    <scope>NUCLEOTIDE SEQUENCE [LARGE SCALE GENOMIC DNA]</scope>
    <source>
        <strain evidence="3 4">DSM 15212</strain>
    </source>
</reference>
<feature type="chain" id="PRO_5039119675" evidence="2">
    <location>
        <begin position="27"/>
        <end position="151"/>
    </location>
</feature>
<dbReference type="EMBL" id="FRAG01000130">
    <property type="protein sequence ID" value="SHK64463.1"/>
    <property type="molecule type" value="Genomic_DNA"/>
</dbReference>
<keyword evidence="4" id="KW-1185">Reference proteome</keyword>
<sequence>MKKFIMVCICFAMILSSFLITSFAESAIPNYDEFKKKAEFVKNSKLEATKNLKALMNDEVENIRNEYDKIQKSLDIPLGLEVVNEQNFEIDDLKFKVFYFKAANSQNQYYVMENATRRPPRPEEGDFRMIVVAKNYTGKEFFDEKKDMLII</sequence>
<name>A0A1M6U5K2_PARC5</name>
<dbReference type="STRING" id="1121301.SAMN02745912_03876"/>
<keyword evidence="1" id="KW-0175">Coiled coil</keyword>
<proteinExistence type="predicted"/>
<evidence type="ECO:0000256" key="2">
    <source>
        <dbReference type="SAM" id="SignalP"/>
    </source>
</evidence>
<keyword evidence="2" id="KW-0732">Signal</keyword>
<gene>
    <name evidence="3" type="ORF">SAMN02745912_03876</name>
</gene>
<dbReference type="Proteomes" id="UP000184465">
    <property type="component" value="Unassembled WGS sequence"/>
</dbReference>
<feature type="coiled-coil region" evidence="1">
    <location>
        <begin position="46"/>
        <end position="73"/>
    </location>
</feature>
<accession>A0A1M6U5K2</accession>